<dbReference type="Pfam" id="PF00149">
    <property type="entry name" value="Metallophos"/>
    <property type="match status" value="1"/>
</dbReference>
<dbReference type="STRING" id="1873524.HSR6_0734"/>
<evidence type="ECO:0000313" key="5">
    <source>
        <dbReference type="Proteomes" id="UP000185608"/>
    </source>
</evidence>
<dbReference type="GO" id="GO:0009166">
    <property type="term" value="P:nucleotide catabolic process"/>
    <property type="evidence" value="ECO:0007669"/>
    <property type="project" value="InterPro"/>
</dbReference>
<gene>
    <name evidence="4" type="ORF">HTSR_0708</name>
</gene>
<feature type="domain" description="5'-Nucleotidase C-terminal" evidence="3">
    <location>
        <begin position="345"/>
        <end position="486"/>
    </location>
</feature>
<dbReference type="InterPro" id="IPR036907">
    <property type="entry name" value="5'-Nucleotdase_C_sf"/>
</dbReference>
<feature type="domain" description="Calcineurin-like phosphoesterase" evidence="2">
    <location>
        <begin position="28"/>
        <end position="255"/>
    </location>
</feature>
<dbReference type="Proteomes" id="UP000185608">
    <property type="component" value="Chromosome"/>
</dbReference>
<dbReference type="PATRIC" id="fig|1855411.3.peg.708"/>
<dbReference type="KEGG" id="halh:HTSR_0708"/>
<dbReference type="InterPro" id="IPR004843">
    <property type="entry name" value="Calcineurin-like_PHP"/>
</dbReference>
<keyword evidence="4" id="KW-0378">Hydrolase</keyword>
<dbReference type="Gene3D" id="3.90.780.10">
    <property type="entry name" value="5'-Nucleotidase, C-terminal domain"/>
    <property type="match status" value="1"/>
</dbReference>
<reference evidence="4 5" key="1">
    <citation type="submission" date="2016-06" db="EMBL/GenBank/DDBJ databases">
        <title>Discovery of anaerobic lithoheterotrophic haloarchaeon capable of sulfur respiration by hydrogen and formate.</title>
        <authorList>
            <person name="Sorokin D.Y."/>
            <person name="Kublanov I.V."/>
            <person name="Roman P."/>
            <person name="Sinninghe Damste J.S."/>
            <person name="Golyshin P.N."/>
            <person name="Rojo D."/>
            <person name="Ciordia S."/>
            <person name="Mena Md.C."/>
            <person name="Ferrer M."/>
            <person name="Smedile F."/>
            <person name="Messina E."/>
            <person name="La Cono V."/>
            <person name="Yakimov M.M."/>
        </authorList>
    </citation>
    <scope>NUCLEOTIDE SEQUENCE [LARGE SCALE GENOMIC DNA]</scope>
    <source>
        <strain evidence="4 5">HTSR1</strain>
    </source>
</reference>
<dbReference type="SUPFAM" id="SSF56300">
    <property type="entry name" value="Metallo-dependent phosphatases"/>
    <property type="match status" value="1"/>
</dbReference>
<accession>A0A1D8S3H1</accession>
<dbReference type="EC" id="3.1.3.5" evidence="4"/>
<protein>
    <submittedName>
        <fullName evidence="4">5'-nucleotidase</fullName>
        <ecNumber evidence="4">3.1.3.5</ecNumber>
    </submittedName>
</protein>
<sequence>MSIDTKYLGEWTYFDGTDAPAGDPDFVLTHLADLHGQLGSSQQVYYDNPRARPPIEFEGEDEVIRPVRGLPTHVSKLDALRSEYDTLLAMSGDTFHGTAETTYTNGQIMIEPINAHVQPDVYVPGNWDFGHEGAADGSALELFDALDAPTLATNLTDASGSQLYDGYRLVEVGGVTIGIVGMTNPYIDRMAPAFHEGKYAFGKAPSLLDETARAAREAGASFVVAVTEIGLPWVVQAAKDFESVDVSLSAHTHEYTYEPIVIGSTKTVVVESGMSEALGRIDVRFDGGRPAFRHVLYTFVDGHEYTPAPDTATEVTVEELRAPFFESNPGFQRGAGTLDRPLSTVVGETKSPLSRQSFLESPWNTLFNDALVEYFDADLAISHGNRYGQAIPAGEITLEDIYTFFPVTAPVAAGDAWGQQLWNHVETSLIDNFTPHVYDQEDGRMRAFSGNVELLIDPTAKRGRRLVSFLIDGAPIDPDETYRVATFRRPGAAKRDLGGCNFPFRNVSVEDAIPAAVLVEFLEANSPVEYELTGRVDTPPSGGWVQNTPAEGPYPFIQPGVDYTGGQTYVETAMVPRRYDHPKPGPAPGAEDR</sequence>
<name>A0A1D8S3H1_9EURY</name>
<dbReference type="GO" id="GO:0008253">
    <property type="term" value="F:5'-nucleotidase activity"/>
    <property type="evidence" value="ECO:0007669"/>
    <property type="project" value="UniProtKB-EC"/>
</dbReference>
<dbReference type="InterPro" id="IPR006179">
    <property type="entry name" value="5_nucleotidase/apyrase"/>
</dbReference>
<dbReference type="GeneID" id="29828720"/>
<organism evidence="4 5">
    <name type="scientific">Halodesulfurarchaeum formicicum</name>
    <dbReference type="NCBI Taxonomy" id="1873524"/>
    <lineage>
        <taxon>Archaea</taxon>
        <taxon>Methanobacteriati</taxon>
        <taxon>Methanobacteriota</taxon>
        <taxon>Stenosarchaea group</taxon>
        <taxon>Halobacteria</taxon>
        <taxon>Halobacteriales</taxon>
        <taxon>Halobacteriaceae</taxon>
        <taxon>Halodesulfurarchaeum</taxon>
    </lineage>
</organism>
<evidence type="ECO:0000256" key="1">
    <source>
        <dbReference type="ARBA" id="ARBA00022729"/>
    </source>
</evidence>
<evidence type="ECO:0000259" key="3">
    <source>
        <dbReference type="Pfam" id="PF02872"/>
    </source>
</evidence>
<dbReference type="Gene3D" id="3.60.21.10">
    <property type="match status" value="1"/>
</dbReference>
<dbReference type="PANTHER" id="PTHR11575:SF24">
    <property type="entry name" value="5'-NUCLEOTIDASE"/>
    <property type="match status" value="1"/>
</dbReference>
<evidence type="ECO:0000259" key="2">
    <source>
        <dbReference type="Pfam" id="PF00149"/>
    </source>
</evidence>
<evidence type="ECO:0000313" key="4">
    <source>
        <dbReference type="EMBL" id="AOW79899.1"/>
    </source>
</evidence>
<dbReference type="PANTHER" id="PTHR11575">
    <property type="entry name" value="5'-NUCLEOTIDASE-RELATED"/>
    <property type="match status" value="1"/>
</dbReference>
<dbReference type="SUPFAM" id="SSF55816">
    <property type="entry name" value="5'-nucleotidase (syn. UDP-sugar hydrolase), C-terminal domain"/>
    <property type="match status" value="1"/>
</dbReference>
<dbReference type="RefSeq" id="WP_070364636.1">
    <property type="nucleotide sequence ID" value="NZ_CP016070.1"/>
</dbReference>
<dbReference type="InterPro" id="IPR008334">
    <property type="entry name" value="5'-Nucleotdase_C"/>
</dbReference>
<dbReference type="InterPro" id="IPR029052">
    <property type="entry name" value="Metallo-depent_PP-like"/>
</dbReference>
<proteinExistence type="predicted"/>
<dbReference type="EMBL" id="CP016070">
    <property type="protein sequence ID" value="AOW79899.1"/>
    <property type="molecule type" value="Genomic_DNA"/>
</dbReference>
<dbReference type="Pfam" id="PF02872">
    <property type="entry name" value="5_nucleotid_C"/>
    <property type="match status" value="1"/>
</dbReference>
<dbReference type="AlphaFoldDB" id="A0A1D8S3H1"/>
<dbReference type="PRINTS" id="PR01607">
    <property type="entry name" value="APYRASEFAMLY"/>
</dbReference>
<keyword evidence="1" id="KW-0732">Signal</keyword>